<dbReference type="Proteomes" id="UP000309734">
    <property type="component" value="Unassembled WGS sequence"/>
</dbReference>
<evidence type="ECO:0000313" key="4">
    <source>
        <dbReference type="EMBL" id="THZ56326.1"/>
    </source>
</evidence>
<dbReference type="EMBL" id="QZAF01001129">
    <property type="protein sequence ID" value="THV63608.1"/>
    <property type="molecule type" value="Genomic_DNA"/>
</dbReference>
<sequence length="126" mass="13371">MSSLELSAGALQLSLIDAYIIDLQDTFTQVLGPGTTFIGPTRCCALLGGEIVTQIDQLPAGVALSDAAGKFDQIAQYSRFIVSSWMEDDSLHAKVSPTFGLRSPEPACASPHHAALSERAKSWMGC</sequence>
<evidence type="ECO:0000313" key="2">
    <source>
        <dbReference type="EMBL" id="THW08480.1"/>
    </source>
</evidence>
<accession>A0A4S8RXF8</accession>
<evidence type="ECO:0000313" key="3">
    <source>
        <dbReference type="EMBL" id="THW58028.1"/>
    </source>
</evidence>
<dbReference type="AlphaFoldDB" id="A0A4S8RXF8"/>
<dbReference type="Proteomes" id="UP000310421">
    <property type="component" value="Unassembled WGS sequence"/>
</dbReference>
<name>A0A4S8RXF8_AURPU</name>
<protein>
    <submittedName>
        <fullName evidence="1">Uncharacterized protein</fullName>
    </submittedName>
</protein>
<evidence type="ECO:0000313" key="5">
    <source>
        <dbReference type="Proteomes" id="UP000304951"/>
    </source>
</evidence>
<evidence type="ECO:0000313" key="8">
    <source>
        <dbReference type="Proteomes" id="UP000310421"/>
    </source>
</evidence>
<dbReference type="EMBL" id="QZBS01000854">
    <property type="protein sequence ID" value="THZ56326.1"/>
    <property type="molecule type" value="Genomic_DNA"/>
</dbReference>
<comment type="caution">
    <text evidence="1">The sequence shown here is derived from an EMBL/GenBank/DDBJ whole genome shotgun (WGS) entry which is preliminary data.</text>
</comment>
<dbReference type="Proteomes" id="UP000308014">
    <property type="component" value="Unassembled WGS sequence"/>
</dbReference>
<evidence type="ECO:0000313" key="1">
    <source>
        <dbReference type="EMBL" id="THV63608.1"/>
    </source>
</evidence>
<gene>
    <name evidence="4" type="ORF">D6C85_10615</name>
    <name evidence="3" type="ORF">D6D20_07557</name>
    <name evidence="2" type="ORF">D6D24_09172</name>
    <name evidence="1" type="ORF">D6D28_10532</name>
</gene>
<evidence type="ECO:0000313" key="7">
    <source>
        <dbReference type="Proteomes" id="UP000309734"/>
    </source>
</evidence>
<evidence type="ECO:0000313" key="6">
    <source>
        <dbReference type="Proteomes" id="UP000308014"/>
    </source>
</evidence>
<dbReference type="EMBL" id="QZAN01000104">
    <property type="protein sequence ID" value="THW58028.1"/>
    <property type="molecule type" value="Genomic_DNA"/>
</dbReference>
<reference evidence="5 6" key="1">
    <citation type="submission" date="2018-10" db="EMBL/GenBank/DDBJ databases">
        <title>Fifty Aureobasidium pullulans genomes reveal a recombining polyextremotolerant generalist.</title>
        <authorList>
            <person name="Gostincar C."/>
            <person name="Turk M."/>
            <person name="Zajc J."/>
            <person name="Gunde-Cimerman N."/>
        </authorList>
    </citation>
    <scope>NUCLEOTIDE SEQUENCE [LARGE SCALE GENOMIC DNA]</scope>
    <source>
        <strain evidence="3 8">EXF-10751</strain>
        <strain evidence="2 6">EXF-11318</strain>
        <strain evidence="1 5">EXF-11900</strain>
        <strain evidence="4 7">EXF-3519</strain>
    </source>
</reference>
<organism evidence="1 5">
    <name type="scientific">Aureobasidium pullulans</name>
    <name type="common">Black yeast</name>
    <name type="synonym">Pullularia pullulans</name>
    <dbReference type="NCBI Taxonomy" id="5580"/>
    <lineage>
        <taxon>Eukaryota</taxon>
        <taxon>Fungi</taxon>
        <taxon>Dikarya</taxon>
        <taxon>Ascomycota</taxon>
        <taxon>Pezizomycotina</taxon>
        <taxon>Dothideomycetes</taxon>
        <taxon>Dothideomycetidae</taxon>
        <taxon>Dothideales</taxon>
        <taxon>Saccotheciaceae</taxon>
        <taxon>Aureobasidium</taxon>
    </lineage>
</organism>
<proteinExistence type="predicted"/>
<dbReference type="EMBL" id="QZAJ01000597">
    <property type="protein sequence ID" value="THW08480.1"/>
    <property type="molecule type" value="Genomic_DNA"/>
</dbReference>
<dbReference type="Proteomes" id="UP000304951">
    <property type="component" value="Unassembled WGS sequence"/>
</dbReference>